<name>A0A8S1W1Q2_PAROT</name>
<comment type="caution">
    <text evidence="1">The sequence shown here is derived from an EMBL/GenBank/DDBJ whole genome shotgun (WGS) entry which is preliminary data.</text>
</comment>
<organism evidence="1 2">
    <name type="scientific">Paramecium octaurelia</name>
    <dbReference type="NCBI Taxonomy" id="43137"/>
    <lineage>
        <taxon>Eukaryota</taxon>
        <taxon>Sar</taxon>
        <taxon>Alveolata</taxon>
        <taxon>Ciliophora</taxon>
        <taxon>Intramacronucleata</taxon>
        <taxon>Oligohymenophorea</taxon>
        <taxon>Peniculida</taxon>
        <taxon>Parameciidae</taxon>
        <taxon>Paramecium</taxon>
    </lineage>
</organism>
<evidence type="ECO:0000313" key="1">
    <source>
        <dbReference type="EMBL" id="CAD8184288.1"/>
    </source>
</evidence>
<evidence type="ECO:0000313" key="2">
    <source>
        <dbReference type="Proteomes" id="UP000683925"/>
    </source>
</evidence>
<sequence>MKNFERILPPQLNLEIFNKRAYSFNQALEIYTNYDQGNDNIRETNPKLFGNSQEISRIDGDHGSFQDQCDQVTDPLSSIKRQTLFDYESVQESNIKVQSKIKSTVSDFQIHHSELKSLIFEHFDFSSSILSAVSFVYGNSQNLRLFEQKIQITLESQKHFVNEIALNENIKNKKNDTAEFKKQFLQSKDAGSSSKSKPYFFKEINQEIQHYVYDIKLQTIQLKQKKSKQQKIPFIDPNIDSQKKRLLEEQKQKEGKNTLQQDLPIKQESTEQKFNLDYTKLYQQVNEGIIHQYNSNVQSTFTIPNNQFQTNPNIFVNFTNSIPSSNIPYNNQQQALTSTNFNSLSNSYPAAKNSSDYNKSKSYNIRSGRS</sequence>
<gene>
    <name evidence="1" type="ORF">POCTA_138.1.T0830002</name>
</gene>
<dbReference type="OrthoDB" id="309536at2759"/>
<dbReference type="EMBL" id="CAJJDP010000082">
    <property type="protein sequence ID" value="CAD8184288.1"/>
    <property type="molecule type" value="Genomic_DNA"/>
</dbReference>
<dbReference type="OMA" id="LTWSANL"/>
<dbReference type="AlphaFoldDB" id="A0A8S1W1Q2"/>
<keyword evidence="2" id="KW-1185">Reference proteome</keyword>
<dbReference type="Proteomes" id="UP000683925">
    <property type="component" value="Unassembled WGS sequence"/>
</dbReference>
<reference evidence="1" key="1">
    <citation type="submission" date="2021-01" db="EMBL/GenBank/DDBJ databases">
        <authorList>
            <consortium name="Genoscope - CEA"/>
            <person name="William W."/>
        </authorList>
    </citation>
    <scope>NUCLEOTIDE SEQUENCE</scope>
</reference>
<accession>A0A8S1W1Q2</accession>
<protein>
    <submittedName>
        <fullName evidence="1">Uncharacterized protein</fullName>
    </submittedName>
</protein>
<proteinExistence type="predicted"/>